<dbReference type="CDD" id="cd18808">
    <property type="entry name" value="SF1_C_Upf1"/>
    <property type="match status" value="1"/>
</dbReference>
<dbReference type="InterPro" id="IPR026300">
    <property type="entry name" value="CWF11_fam"/>
</dbReference>
<dbReference type="Pfam" id="PF21144">
    <property type="entry name" value="Aquarius_N_3rd"/>
    <property type="match status" value="1"/>
</dbReference>
<dbReference type="EMBL" id="MU005575">
    <property type="protein sequence ID" value="KAF2687436.1"/>
    <property type="molecule type" value="Genomic_DNA"/>
</dbReference>
<feature type="domain" description="DNA2/NAM7 helicase-like C-terminal" evidence="5">
    <location>
        <begin position="1125"/>
        <end position="1317"/>
    </location>
</feature>
<dbReference type="GO" id="GO:0003729">
    <property type="term" value="F:mRNA binding"/>
    <property type="evidence" value="ECO:0007669"/>
    <property type="project" value="TreeGrafter"/>
</dbReference>
<feature type="region of interest" description="Disordered" evidence="3">
    <location>
        <begin position="760"/>
        <end position="785"/>
    </location>
</feature>
<dbReference type="Gene3D" id="3.40.50.300">
    <property type="entry name" value="P-loop containing nucleotide triphosphate hydrolases"/>
    <property type="match status" value="2"/>
</dbReference>
<dbReference type="SUPFAM" id="SSF52540">
    <property type="entry name" value="P-loop containing nucleoside triphosphate hydrolases"/>
    <property type="match status" value="1"/>
</dbReference>
<evidence type="ECO:0000256" key="3">
    <source>
        <dbReference type="SAM" id="MobiDB-lite"/>
    </source>
</evidence>
<feature type="region of interest" description="Disordered" evidence="3">
    <location>
        <begin position="1434"/>
        <end position="1478"/>
    </location>
</feature>
<dbReference type="GO" id="GO:0016787">
    <property type="term" value="F:hydrolase activity"/>
    <property type="evidence" value="ECO:0007669"/>
    <property type="project" value="UniProtKB-KW"/>
</dbReference>
<dbReference type="InterPro" id="IPR027417">
    <property type="entry name" value="P-loop_NTPase"/>
</dbReference>
<proteinExistence type="inferred from homology"/>
<dbReference type="InterPro" id="IPR032174">
    <property type="entry name" value="Aquarius_N"/>
</dbReference>
<dbReference type="PIRSF" id="PIRSF038901">
    <property type="entry name" value="AQR_cwf11"/>
    <property type="match status" value="1"/>
</dbReference>
<dbReference type="GO" id="GO:0005684">
    <property type="term" value="C:U2-type spliceosomal complex"/>
    <property type="evidence" value="ECO:0007669"/>
    <property type="project" value="UniProtKB-UniRule"/>
</dbReference>
<reference evidence="9" key="1">
    <citation type="journal article" date="2020" name="Stud. Mycol.">
        <title>101 Dothideomycetes genomes: a test case for predicting lifestyles and emergence of pathogens.</title>
        <authorList>
            <person name="Haridas S."/>
            <person name="Albert R."/>
            <person name="Binder M."/>
            <person name="Bloem J."/>
            <person name="Labutti K."/>
            <person name="Salamov A."/>
            <person name="Andreopoulos B."/>
            <person name="Baker S."/>
            <person name="Barry K."/>
            <person name="Bills G."/>
            <person name="Bluhm B."/>
            <person name="Cannon C."/>
            <person name="Castanera R."/>
            <person name="Culley D."/>
            <person name="Daum C."/>
            <person name="Ezra D."/>
            <person name="Gonzalez J."/>
            <person name="Henrissat B."/>
            <person name="Kuo A."/>
            <person name="Liang C."/>
            <person name="Lipzen A."/>
            <person name="Lutzoni F."/>
            <person name="Magnuson J."/>
            <person name="Mondo S."/>
            <person name="Nolan M."/>
            <person name="Ohm R."/>
            <person name="Pangilinan J."/>
            <person name="Park H.-J."/>
            <person name="Ramirez L."/>
            <person name="Alfaro M."/>
            <person name="Sun H."/>
            <person name="Tritt A."/>
            <person name="Yoshinaga Y."/>
            <person name="Zwiers L.-H."/>
            <person name="Turgeon B."/>
            <person name="Goodwin S."/>
            <person name="Spatafora J."/>
            <person name="Crous P."/>
            <person name="Grigoriev I."/>
        </authorList>
    </citation>
    <scope>NUCLEOTIDE SEQUENCE</scope>
    <source>
        <strain evidence="9">CBS 122367</strain>
    </source>
</reference>
<protein>
    <recommendedName>
        <fullName evidence="2">Pre-mRNA-splicing factor</fullName>
    </recommendedName>
</protein>
<dbReference type="InterPro" id="IPR048966">
    <property type="entry name" value="Aquarius_b-barrel"/>
</dbReference>
<dbReference type="PANTHER" id="PTHR10887">
    <property type="entry name" value="DNA2/NAM7 HELICASE FAMILY"/>
    <property type="match status" value="1"/>
</dbReference>
<comment type="subunit">
    <text evidence="2">Belongs to the 40S cdc5-associated complex (or cwf complex), a spliceosome sub-complex reminiscent of a late-stage spliceosome.</text>
</comment>
<dbReference type="GO" id="GO:0004386">
    <property type="term" value="F:helicase activity"/>
    <property type="evidence" value="ECO:0007669"/>
    <property type="project" value="InterPro"/>
</dbReference>
<keyword evidence="10" id="KW-1185">Reference proteome</keyword>
<keyword evidence="2" id="KW-0539">Nucleus</keyword>
<feature type="domain" description="DNA2/NAM7 helicase helicase" evidence="4">
    <location>
        <begin position="818"/>
        <end position="1114"/>
    </location>
</feature>
<dbReference type="PANTHER" id="PTHR10887:SF5">
    <property type="entry name" value="RNA HELICASE AQUARIUS"/>
    <property type="match status" value="1"/>
</dbReference>
<keyword evidence="1" id="KW-0547">Nucleotide-binding</keyword>
<evidence type="ECO:0000313" key="10">
    <source>
        <dbReference type="Proteomes" id="UP000799291"/>
    </source>
</evidence>
<dbReference type="Pfam" id="PF13087">
    <property type="entry name" value="AAA_12"/>
    <property type="match status" value="1"/>
</dbReference>
<feature type="domain" description="RNA helicase aquarius beta-barrel" evidence="7">
    <location>
        <begin position="503"/>
        <end position="665"/>
    </location>
</feature>
<sequence length="1515" mass="172536">MDDVKPTGSSSQHNGANGLTLQPRPTVADLHGENHFAQVARKNWLTAKAPKVRLEVVKKELWDELEKIDFAYSSLLVLENLQLLERYLWPGFTEDASNYHHLLLALLVNVKRRENLSSWELFKTKPAEFSAFFRRILSMSVDPSQPTKIRTHLIFFVIGAFQSLDSDLVRKECAPLLSISIWQNLHSDAVREHQFEQDQRWRKAWRAANRRFDAADETLQARLRFERSWLYSLLLDFLGLLYSNQSTQETEDNLAYCERFVELLTDLQSQVPTRRYVNALLRDLNMLPAIKLSPMYADEDNGLFRDLFNLLSHFTYFPIEDHNAAQLSKLEYDQKHYDVLAKLQRVGYAAFEEKLQLLALANYGSIGNTVDLEAHLRVLNDEELVELCSLMGLRTEYPKSTFLVRDRAFYVETLISLVEYRPTFKDNIREMSILPTEKILYEGSFLRNEAYNGSHPLAIPKLNLQYLTMGDFLWRSFILYRAETLYGIRKDMEDVAKRVQPRGKGAATKFGGFSRMSIPISKPGIVDVAPSLVGEEHPAYVRAEIILDVSRLQHPVRREWEQLKPDDVVFLLTVEGPDDVSMKNGASHHNTSEQFGIHTLRCAQVVQIQDENGRPIREQVSMDAPRVRQRRLIVHIDAKQYQEDTDRAAQGRPNVYEQINLVVRRRGRENNFRPILESIRRLTLSDIPAPSWLQDVFLGLGDPTSATYKRLPNRLHSIDFRDTFLDWQHLIESLPGKSIEPHESALSSFGPPYVVKYPAPAEPEPASVRPSKKRRRDQEEVAQPVHEHLHVSTYKPPNMGPYPADAPKLNRVRFTPAQIEAITSGTQPGLTVVVGPPGTGKTDVATQIISNIYHNFPDQRTLLVAHSNQALNQLFQKIVALDIDERHLLRLGHGEEDLDTEASYSKHGRVESFLERGTYYLSEVGRLAKNLGAPGAHDSSCETADYFNLVYVKPTWTQYWDRVSSPDSSVQQIAAEFPFREYFADAPQPLFPPGASREQIVDIAQGCYRHVEKIFTELEDIRPFEILRNPRDKANYLLVKEARIIAMTSTHAAMRRQEIASLGFHYDNVVMEEAAQITEIENFIPLALQNPQNGELPLQRIVMCGDHLQNSPIIQNLAFRQYANLEQSLFLRLVRLGVPTIMLDQQGRARPSIAKLYKWRYPNLGNLPSVLSTPKFQIANPGFRFDYQFIDVPDYKGKGENEPTPHFIQNLGEAEYTVALYMYMRLLGYPASKISILTTYAGQRALIKDVLDHRCKGNRLFGLPKIVATVDKYQGEQNDYVLLSLVRTRSIGYLRDIRRLTVALSRARLGLYILGRASVFESCFELKPAFDILLSRPTKLSLITDELYAPSHSRLVDVKVQEGREAVMEGVEHLGQYVYEMTRAKVEAMKDGTGVEDVSMGNTVEAAQGVDEEVDREEDVLVREDVADEVVDGFEATEEPANGDEESEQPEKVDGQEVSAEPIKVDAPGEAVEPMKVDRPEELAPPLKVYAPEEAVVPIKIDEPENAKPVVKVDD</sequence>
<keyword evidence="2" id="KW-0507">mRNA processing</keyword>
<comment type="subcellular location">
    <subcellularLocation>
        <location evidence="2">Nucleus</location>
    </subcellularLocation>
</comment>
<evidence type="ECO:0000259" key="8">
    <source>
        <dbReference type="Pfam" id="PF21144"/>
    </source>
</evidence>
<dbReference type="InterPro" id="IPR047187">
    <property type="entry name" value="SF1_C_Upf1"/>
</dbReference>
<comment type="function">
    <text evidence="2">Involved in mRNA splicing where it associates with cdc5 and the other cwf proteins as part of the spliceosome.</text>
</comment>
<evidence type="ECO:0000256" key="1">
    <source>
        <dbReference type="ARBA" id="ARBA00022806"/>
    </source>
</evidence>
<name>A0A6G1JA78_9PLEO</name>
<feature type="domain" description="RNA helicase aquarius N-terminal" evidence="6">
    <location>
        <begin position="36"/>
        <end position="421"/>
    </location>
</feature>
<dbReference type="GO" id="GO:0071013">
    <property type="term" value="C:catalytic step 2 spliceosome"/>
    <property type="evidence" value="ECO:0007669"/>
    <property type="project" value="TreeGrafter"/>
</dbReference>
<dbReference type="Pfam" id="PF13086">
    <property type="entry name" value="AAA_11"/>
    <property type="match status" value="1"/>
</dbReference>
<feature type="compositionally biased region" description="Polar residues" evidence="3">
    <location>
        <begin position="7"/>
        <end position="20"/>
    </location>
</feature>
<feature type="compositionally biased region" description="Acidic residues" evidence="3">
    <location>
        <begin position="1434"/>
        <end position="1448"/>
    </location>
</feature>
<evidence type="ECO:0000259" key="5">
    <source>
        <dbReference type="Pfam" id="PF13087"/>
    </source>
</evidence>
<dbReference type="Pfam" id="PF21143">
    <property type="entry name" value="Aquarius_N_2nd"/>
    <property type="match status" value="1"/>
</dbReference>
<dbReference type="OrthoDB" id="1879at2759"/>
<dbReference type="InterPro" id="IPR045055">
    <property type="entry name" value="DNA2/NAM7-like"/>
</dbReference>
<accession>A0A6G1JA78</accession>
<keyword evidence="2" id="KW-0508">mRNA splicing</keyword>
<keyword evidence="1" id="KW-0067">ATP-binding</keyword>
<dbReference type="CDD" id="cd17935">
    <property type="entry name" value="EEXXQc_AQR"/>
    <property type="match status" value="1"/>
</dbReference>
<dbReference type="InterPro" id="IPR041679">
    <property type="entry name" value="DNA2/NAM7-like_C"/>
</dbReference>
<evidence type="ECO:0000259" key="7">
    <source>
        <dbReference type="Pfam" id="PF21143"/>
    </source>
</evidence>
<feature type="region of interest" description="Disordered" evidence="3">
    <location>
        <begin position="1"/>
        <end position="24"/>
    </location>
</feature>
<dbReference type="Proteomes" id="UP000799291">
    <property type="component" value="Unassembled WGS sequence"/>
</dbReference>
<keyword evidence="9" id="KW-0378">Hydrolase</keyword>
<gene>
    <name evidence="9" type="ORF">K458DRAFT_362217</name>
</gene>
<comment type="similarity">
    <text evidence="2">Belongs to the CWF11 family.</text>
</comment>
<dbReference type="FunFam" id="3.40.50.300:FF:000507">
    <property type="entry name" value="Pre-mRNA-splicing factor"/>
    <property type="match status" value="1"/>
</dbReference>
<dbReference type="InterPro" id="IPR048967">
    <property type="entry name" value="Aquarius_insert"/>
</dbReference>
<evidence type="ECO:0000313" key="9">
    <source>
        <dbReference type="EMBL" id="KAF2687436.1"/>
    </source>
</evidence>
<feature type="domain" description="RNA helicase aquarius insertion" evidence="8">
    <location>
        <begin position="713"/>
        <end position="806"/>
    </location>
</feature>
<evidence type="ECO:0000259" key="4">
    <source>
        <dbReference type="Pfam" id="PF13086"/>
    </source>
</evidence>
<dbReference type="GO" id="GO:0045292">
    <property type="term" value="P:mRNA cis splicing, via spliceosome"/>
    <property type="evidence" value="ECO:0007669"/>
    <property type="project" value="UniProtKB-UniRule"/>
</dbReference>
<keyword evidence="1" id="KW-0347">Helicase</keyword>
<evidence type="ECO:0000259" key="6">
    <source>
        <dbReference type="Pfam" id="PF16399"/>
    </source>
</evidence>
<dbReference type="Pfam" id="PF16399">
    <property type="entry name" value="Aquarius_N_1st"/>
    <property type="match status" value="1"/>
</dbReference>
<organism evidence="9 10">
    <name type="scientific">Lentithecium fluviatile CBS 122367</name>
    <dbReference type="NCBI Taxonomy" id="1168545"/>
    <lineage>
        <taxon>Eukaryota</taxon>
        <taxon>Fungi</taxon>
        <taxon>Dikarya</taxon>
        <taxon>Ascomycota</taxon>
        <taxon>Pezizomycotina</taxon>
        <taxon>Dothideomycetes</taxon>
        <taxon>Pleosporomycetidae</taxon>
        <taxon>Pleosporales</taxon>
        <taxon>Massarineae</taxon>
        <taxon>Lentitheciaceae</taxon>
        <taxon>Lentithecium</taxon>
    </lineage>
</organism>
<evidence type="ECO:0000256" key="2">
    <source>
        <dbReference type="PIRNR" id="PIRNR038901"/>
    </source>
</evidence>
<dbReference type="InterPro" id="IPR041677">
    <property type="entry name" value="DNA2/NAM7_AAA_11"/>
</dbReference>